<name>A0A8T1TP54_9STRA</name>
<comment type="caution">
    <text evidence="2">The sequence shown here is derived from an EMBL/GenBank/DDBJ whole genome shotgun (WGS) entry which is preliminary data.</text>
</comment>
<dbReference type="OrthoDB" id="165996at2759"/>
<feature type="compositionally biased region" description="Basic and acidic residues" evidence="1">
    <location>
        <begin position="246"/>
        <end position="261"/>
    </location>
</feature>
<sequence length="271" mass="29057">MGKGSGGGSGSKGGGSSSSGGSGSKGGSTGSSQAAADNRSNQMNPNNSAYYSSRAHGSHLSLPVEMRTKTKNRIMGKSAVALGEAQAQNRDRRGLKRWNRIKGAKGGGRHTSGSHSSNKQGGTSTASAMPKWALDNRAKQLNPNSFRYRGEPKTHMDFLNKFAGGDSSSHQDKSKKSDSAYSKAMDAAEKYHAKEKASEFAQKRVAKREAEKHQPGYVEKKDKSTVDKAVEAAEDFLAKQGQPKPQHTEHKKDNQMDDLFGKAKGFLSKKH</sequence>
<proteinExistence type="predicted"/>
<dbReference type="VEuPathDB" id="FungiDB:PC110_g2428"/>
<reference evidence="2" key="1">
    <citation type="submission" date="2021-01" db="EMBL/GenBank/DDBJ databases">
        <title>Phytophthora aleatoria, a newly-described species from Pinus radiata is distinct from Phytophthora cactorum isolates based on comparative genomics.</title>
        <authorList>
            <person name="Mcdougal R."/>
            <person name="Panda P."/>
            <person name="Williams N."/>
            <person name="Studholme D.J."/>
        </authorList>
    </citation>
    <scope>NUCLEOTIDE SEQUENCE</scope>
    <source>
        <strain evidence="2">NZFS 3830</strain>
    </source>
</reference>
<feature type="compositionally biased region" description="Polar residues" evidence="1">
    <location>
        <begin position="118"/>
        <end position="127"/>
    </location>
</feature>
<gene>
    <name evidence="2" type="ORF">JG687_00018342</name>
</gene>
<dbReference type="Proteomes" id="UP000688947">
    <property type="component" value="Unassembled WGS sequence"/>
</dbReference>
<feature type="compositionally biased region" description="Basic residues" evidence="1">
    <location>
        <begin position="93"/>
        <end position="103"/>
    </location>
</feature>
<feature type="region of interest" description="Disordered" evidence="1">
    <location>
        <begin position="157"/>
        <end position="271"/>
    </location>
</feature>
<feature type="region of interest" description="Disordered" evidence="1">
    <location>
        <begin position="1"/>
        <end position="130"/>
    </location>
</feature>
<accession>A0A8T1TP54</accession>
<dbReference type="VEuPathDB" id="FungiDB:PC110_g2427"/>
<evidence type="ECO:0000313" key="2">
    <source>
        <dbReference type="EMBL" id="KAG6943619.1"/>
    </source>
</evidence>
<feature type="compositionally biased region" description="Basic and acidic residues" evidence="1">
    <location>
        <begin position="186"/>
        <end position="231"/>
    </location>
</feature>
<feature type="compositionally biased region" description="Basic and acidic residues" evidence="1">
    <location>
        <begin position="169"/>
        <end position="178"/>
    </location>
</feature>
<dbReference type="AlphaFoldDB" id="A0A8T1TP54"/>
<feature type="compositionally biased region" description="Polar residues" evidence="1">
    <location>
        <begin position="33"/>
        <end position="51"/>
    </location>
</feature>
<dbReference type="EMBL" id="JAENGZ010002476">
    <property type="protein sequence ID" value="KAG6943619.1"/>
    <property type="molecule type" value="Genomic_DNA"/>
</dbReference>
<evidence type="ECO:0000256" key="1">
    <source>
        <dbReference type="SAM" id="MobiDB-lite"/>
    </source>
</evidence>
<feature type="compositionally biased region" description="Gly residues" evidence="1">
    <location>
        <begin position="1"/>
        <end position="29"/>
    </location>
</feature>
<protein>
    <submittedName>
        <fullName evidence="2">Uncharacterized protein</fullName>
    </submittedName>
</protein>
<evidence type="ECO:0000313" key="3">
    <source>
        <dbReference type="Proteomes" id="UP000688947"/>
    </source>
</evidence>
<organism evidence="2 3">
    <name type="scientific">Phytophthora cactorum</name>
    <dbReference type="NCBI Taxonomy" id="29920"/>
    <lineage>
        <taxon>Eukaryota</taxon>
        <taxon>Sar</taxon>
        <taxon>Stramenopiles</taxon>
        <taxon>Oomycota</taxon>
        <taxon>Peronosporomycetes</taxon>
        <taxon>Peronosporales</taxon>
        <taxon>Peronosporaceae</taxon>
        <taxon>Phytophthora</taxon>
    </lineage>
</organism>